<feature type="region of interest" description="Disordered" evidence="1">
    <location>
        <begin position="350"/>
        <end position="376"/>
    </location>
</feature>
<dbReference type="Gramene" id="mRNA:HanXRQr2_Chr15g0718151">
    <property type="protein sequence ID" value="mRNA:HanXRQr2_Chr15g0718151"/>
    <property type="gene ID" value="HanXRQr2_Chr15g0718151"/>
</dbReference>
<sequence length="518" mass="55941">MCGCVTDIMPSSSDTGVSDTLDPMAIVSDDRVSSEREVYTSDTTSTDDDDFQPFALPDVGAEPADGLPAGDLPLAVIPVPIPLAAYPVVDMPLDVVSDDDIDLFEEDPPEADHEGGAPIVADVILPIAEAPVEELPADSPVPDSFESVASASLHAQGVQHHSSDADPDMALSAAPAPAHDFEFDHDVDDDFDPVFPPGFDPDQDIEFIHLDQPLEKPPAVAPEPLAAPDPALEHDPVHDDAPAIAPFVDDAPAADAPADTPLLIEDPVVAPFPDPVPVLFDRAPFATHIDPRYADTRNGWIDDDDDYPPFVQPVTPPVAPISAPISAPTDIPLIPPHTTDAHRTDLPVTFLQDIPPPRPGEGSSRQPPVPVPPMLSSPFPFASQFPTVAPPTAPSFTPSSEPFLWTTPPIMPLSDPSHPYHVGYSTKDILTSLMIQQEALTRRIQDLERAPRPSCHCQTPFAASHPPRPLSPDSDARFWTSEQQIAYLLRVCRAFEQDWLHMRRLYYSHFPLPPPPSA</sequence>
<evidence type="ECO:0000256" key="1">
    <source>
        <dbReference type="SAM" id="MobiDB-lite"/>
    </source>
</evidence>
<dbReference type="Proteomes" id="UP000215914">
    <property type="component" value="Unassembled WGS sequence"/>
</dbReference>
<dbReference type="EMBL" id="MNCJ02000330">
    <property type="protein sequence ID" value="KAF5766671.1"/>
    <property type="molecule type" value="Genomic_DNA"/>
</dbReference>
<reference evidence="2" key="1">
    <citation type="journal article" date="2017" name="Nature">
        <title>The sunflower genome provides insights into oil metabolism, flowering and Asterid evolution.</title>
        <authorList>
            <person name="Badouin H."/>
            <person name="Gouzy J."/>
            <person name="Grassa C.J."/>
            <person name="Murat F."/>
            <person name="Staton S.E."/>
            <person name="Cottret L."/>
            <person name="Lelandais-Briere C."/>
            <person name="Owens G.L."/>
            <person name="Carrere S."/>
            <person name="Mayjonade B."/>
            <person name="Legrand L."/>
            <person name="Gill N."/>
            <person name="Kane N.C."/>
            <person name="Bowers J.E."/>
            <person name="Hubner S."/>
            <person name="Bellec A."/>
            <person name="Berard A."/>
            <person name="Berges H."/>
            <person name="Blanchet N."/>
            <person name="Boniface M.C."/>
            <person name="Brunel D."/>
            <person name="Catrice O."/>
            <person name="Chaidir N."/>
            <person name="Claudel C."/>
            <person name="Donnadieu C."/>
            <person name="Faraut T."/>
            <person name="Fievet G."/>
            <person name="Helmstetter N."/>
            <person name="King M."/>
            <person name="Knapp S.J."/>
            <person name="Lai Z."/>
            <person name="Le Paslier M.C."/>
            <person name="Lippi Y."/>
            <person name="Lorenzon L."/>
            <person name="Mandel J.R."/>
            <person name="Marage G."/>
            <person name="Marchand G."/>
            <person name="Marquand E."/>
            <person name="Bret-Mestries E."/>
            <person name="Morien E."/>
            <person name="Nambeesan S."/>
            <person name="Nguyen T."/>
            <person name="Pegot-Espagnet P."/>
            <person name="Pouilly N."/>
            <person name="Raftis F."/>
            <person name="Sallet E."/>
            <person name="Schiex T."/>
            <person name="Thomas J."/>
            <person name="Vandecasteele C."/>
            <person name="Vares D."/>
            <person name="Vear F."/>
            <person name="Vautrin S."/>
            <person name="Crespi M."/>
            <person name="Mangin B."/>
            <person name="Burke J.M."/>
            <person name="Salse J."/>
            <person name="Munos S."/>
            <person name="Vincourt P."/>
            <person name="Rieseberg L.H."/>
            <person name="Langlade N.B."/>
        </authorList>
    </citation>
    <scope>NUCLEOTIDE SEQUENCE</scope>
    <source>
        <tissue evidence="2">Leaves</tissue>
    </source>
</reference>
<organism evidence="2 3">
    <name type="scientific">Helianthus annuus</name>
    <name type="common">Common sunflower</name>
    <dbReference type="NCBI Taxonomy" id="4232"/>
    <lineage>
        <taxon>Eukaryota</taxon>
        <taxon>Viridiplantae</taxon>
        <taxon>Streptophyta</taxon>
        <taxon>Embryophyta</taxon>
        <taxon>Tracheophyta</taxon>
        <taxon>Spermatophyta</taxon>
        <taxon>Magnoliopsida</taxon>
        <taxon>eudicotyledons</taxon>
        <taxon>Gunneridae</taxon>
        <taxon>Pentapetalae</taxon>
        <taxon>asterids</taxon>
        <taxon>campanulids</taxon>
        <taxon>Asterales</taxon>
        <taxon>Asteraceae</taxon>
        <taxon>Asteroideae</taxon>
        <taxon>Heliantheae alliance</taxon>
        <taxon>Heliantheae</taxon>
        <taxon>Helianthus</taxon>
    </lineage>
</organism>
<feature type="region of interest" description="Disordered" evidence="1">
    <location>
        <begin position="1"/>
        <end position="52"/>
    </location>
</feature>
<accession>A0A9K3E640</accession>
<reference evidence="2" key="2">
    <citation type="submission" date="2020-06" db="EMBL/GenBank/DDBJ databases">
        <title>Helianthus annuus Genome sequencing and assembly Release 2.</title>
        <authorList>
            <person name="Gouzy J."/>
            <person name="Langlade N."/>
            <person name="Munos S."/>
        </authorList>
    </citation>
    <scope>NUCLEOTIDE SEQUENCE</scope>
    <source>
        <tissue evidence="2">Leaves</tissue>
    </source>
</reference>
<keyword evidence="3" id="KW-1185">Reference proteome</keyword>
<feature type="compositionally biased region" description="Basic and acidic residues" evidence="1">
    <location>
        <begin position="28"/>
        <end position="39"/>
    </location>
</feature>
<feature type="compositionally biased region" description="Polar residues" evidence="1">
    <location>
        <begin position="9"/>
        <end position="18"/>
    </location>
</feature>
<gene>
    <name evidence="2" type="ORF">HanXRQr2_Chr15g0718151</name>
</gene>
<dbReference type="AlphaFoldDB" id="A0A9K3E640"/>
<protein>
    <submittedName>
        <fullName evidence="2">Uncharacterized protein</fullName>
    </submittedName>
</protein>
<name>A0A9K3E640_HELAN</name>
<evidence type="ECO:0000313" key="3">
    <source>
        <dbReference type="Proteomes" id="UP000215914"/>
    </source>
</evidence>
<proteinExistence type="predicted"/>
<comment type="caution">
    <text evidence="2">The sequence shown here is derived from an EMBL/GenBank/DDBJ whole genome shotgun (WGS) entry which is preliminary data.</text>
</comment>
<evidence type="ECO:0000313" key="2">
    <source>
        <dbReference type="EMBL" id="KAF5766671.1"/>
    </source>
</evidence>